<dbReference type="VEuPathDB" id="PlasmoDB:PRELSG_0726400"/>
<reference evidence="4 5" key="1">
    <citation type="submission" date="2015-04" db="EMBL/GenBank/DDBJ databases">
        <authorList>
            <consortium name="Pathogen Informatics"/>
        </authorList>
    </citation>
    <scope>NUCLEOTIDE SEQUENCE [LARGE SCALE GENOMIC DNA]</scope>
    <source>
        <strain evidence="4 5">SGS1</strain>
    </source>
</reference>
<proteinExistence type="predicted"/>
<dbReference type="PROSITE" id="PS50011">
    <property type="entry name" value="PROTEIN_KINASE_DOM"/>
    <property type="match status" value="1"/>
</dbReference>
<keyword evidence="1" id="KW-0547">Nucleotide-binding</keyword>
<dbReference type="PANTHER" id="PTHR48012">
    <property type="entry name" value="STERILE20-LIKE KINASE, ISOFORM B-RELATED"/>
    <property type="match status" value="1"/>
</dbReference>
<dbReference type="PROSITE" id="PS00108">
    <property type="entry name" value="PROTEIN_KINASE_ST"/>
    <property type="match status" value="1"/>
</dbReference>
<dbReference type="SUPFAM" id="SSF56112">
    <property type="entry name" value="Protein kinase-like (PK-like)"/>
    <property type="match status" value="1"/>
</dbReference>
<dbReference type="RefSeq" id="XP_028532505.1">
    <property type="nucleotide sequence ID" value="XM_028675969.1"/>
</dbReference>
<dbReference type="InterPro" id="IPR000719">
    <property type="entry name" value="Prot_kinase_dom"/>
</dbReference>
<dbReference type="InterPro" id="IPR011009">
    <property type="entry name" value="Kinase-like_dom_sf"/>
</dbReference>
<name>A0A1J1H3L8_PLARL</name>
<dbReference type="GeneID" id="39735601"/>
<dbReference type="GO" id="GO:0005524">
    <property type="term" value="F:ATP binding"/>
    <property type="evidence" value="ECO:0007669"/>
    <property type="project" value="UniProtKB-KW"/>
</dbReference>
<dbReference type="Gene3D" id="1.10.510.10">
    <property type="entry name" value="Transferase(Phosphotransferase) domain 1"/>
    <property type="match status" value="1"/>
</dbReference>
<evidence type="ECO:0000313" key="4">
    <source>
        <dbReference type="EMBL" id="CRG99499.1"/>
    </source>
</evidence>
<dbReference type="OrthoDB" id="4062651at2759"/>
<dbReference type="KEGG" id="prel:PRELSG_0726400"/>
<dbReference type="GO" id="GO:0004674">
    <property type="term" value="F:protein serine/threonine kinase activity"/>
    <property type="evidence" value="ECO:0007669"/>
    <property type="project" value="UniProtKB-KW"/>
</dbReference>
<gene>
    <name evidence="4" type="ORF">PRELSG_0726400</name>
</gene>
<evidence type="ECO:0000256" key="2">
    <source>
        <dbReference type="ARBA" id="ARBA00022840"/>
    </source>
</evidence>
<dbReference type="OMA" id="NDMHIWY"/>
<keyword evidence="2" id="KW-0067">ATP-binding</keyword>
<dbReference type="Pfam" id="PF00069">
    <property type="entry name" value="Pkinase"/>
    <property type="match status" value="1"/>
</dbReference>
<dbReference type="InterPro" id="IPR050629">
    <property type="entry name" value="STE20/SPS1-PAK"/>
</dbReference>
<organism evidence="4 5">
    <name type="scientific">Plasmodium relictum</name>
    <dbReference type="NCBI Taxonomy" id="85471"/>
    <lineage>
        <taxon>Eukaryota</taxon>
        <taxon>Sar</taxon>
        <taxon>Alveolata</taxon>
        <taxon>Apicomplexa</taxon>
        <taxon>Aconoidasida</taxon>
        <taxon>Haemosporida</taxon>
        <taxon>Plasmodiidae</taxon>
        <taxon>Plasmodium</taxon>
        <taxon>Plasmodium (Haemamoeba)</taxon>
    </lineage>
</organism>
<keyword evidence="5" id="KW-1185">Reference proteome</keyword>
<dbReference type="PANTHER" id="PTHR48012:SF2">
    <property type="entry name" value="STERILE20-LIKE KINASE, ISOFORM B"/>
    <property type="match status" value="1"/>
</dbReference>
<protein>
    <submittedName>
        <fullName evidence="4">Serine/threonine protein kinase, putative</fullName>
        <ecNumber evidence="4">2.7.11.1</ecNumber>
    </submittedName>
</protein>
<accession>A0A1J1H3L8</accession>
<evidence type="ECO:0000256" key="1">
    <source>
        <dbReference type="ARBA" id="ARBA00022741"/>
    </source>
</evidence>
<dbReference type="Proteomes" id="UP000220158">
    <property type="component" value="Chromosome 7"/>
</dbReference>
<dbReference type="EC" id="2.7.11.1" evidence="4"/>
<keyword evidence="4" id="KW-0808">Transferase</keyword>
<keyword evidence="4" id="KW-0723">Serine/threonine-protein kinase</keyword>
<dbReference type="GO" id="GO:0005737">
    <property type="term" value="C:cytoplasm"/>
    <property type="evidence" value="ECO:0007669"/>
    <property type="project" value="TreeGrafter"/>
</dbReference>
<dbReference type="SMART" id="SM00220">
    <property type="entry name" value="S_TKc"/>
    <property type="match status" value="1"/>
</dbReference>
<evidence type="ECO:0000313" key="5">
    <source>
        <dbReference type="Proteomes" id="UP000220158"/>
    </source>
</evidence>
<keyword evidence="4" id="KW-0418">Kinase</keyword>
<evidence type="ECO:0000259" key="3">
    <source>
        <dbReference type="PROSITE" id="PS50011"/>
    </source>
</evidence>
<sequence length="572" mass="69597">MSLYLKKTFFKNYKTNSNSLSEFSFDSYKHNNLPCNKNSFSDNEQIGLKCYNNKRNSTFKKIKNKYNKATYREANECKIKKSNFTPKNELKKKPNINEKDHCFNEIYTIFNYDYIRVIRNIKKLKQEKDNKENSKFNELSYFKSEKEKIDILNKIKNEKIIQFNPFMIHIESEYTIYSKKYKKINIIYVKEYDKKKKKFLVKKKVKKIYKFPNEIVFSPFLNSFICYENIVKLEKYITKNLYHENIIKMLSHFYFNDEIITFYEYGGTSLMKWNKEKKIFQLQEFLEQNVKKEKKKKRKINNSYNIISKEKKRIKYESEIIGKANIIRQQNSSIDYENHNKIIYQNKKKAIKNNILFCKRKEKESKKKKKKKKIFVYPEYLIAEILRQLLKVCFFLYKQKIFHSDIKPSNIVTNNIKKKNLNSIYFCKKTNKWYIRKKGKVIKKNFFIKLIDFEFSQKIYEEKANTGGTTSLFKPLEDFQKMKIYVSSKIVWLLGITIFILSTGKHPFSKINNDMHIFYLIQNKKFNLNRQFMHYNYFSDSFKDLLQKMLEINFKKRISFFDLFFHPFVLFG</sequence>
<feature type="domain" description="Protein kinase" evidence="3">
    <location>
        <begin position="170"/>
        <end position="569"/>
    </location>
</feature>
<dbReference type="InterPro" id="IPR008271">
    <property type="entry name" value="Ser/Thr_kinase_AS"/>
</dbReference>
<dbReference type="AlphaFoldDB" id="A0A1J1H3L8"/>
<dbReference type="EMBL" id="LN835302">
    <property type="protein sequence ID" value="CRG99499.1"/>
    <property type="molecule type" value="Genomic_DNA"/>
</dbReference>